<reference evidence="3" key="1">
    <citation type="submission" date="2021-05" db="EMBL/GenBank/DDBJ databases">
        <title>Genomic insights into ecological role and evolution of a novel Thermoplasmata order Candidatus Sysuiplasmatales.</title>
        <authorList>
            <person name="Yuan Y."/>
        </authorList>
    </citation>
    <scope>NUCLEOTIDE SEQUENCE</scope>
    <source>
        <strain evidence="3">TUT19-bin139</strain>
    </source>
</reference>
<evidence type="ECO:0000259" key="2">
    <source>
        <dbReference type="Pfam" id="PF00248"/>
    </source>
</evidence>
<keyword evidence="1" id="KW-0560">Oxidoreductase</keyword>
<evidence type="ECO:0000313" key="3">
    <source>
        <dbReference type="EMBL" id="MBX8643585.1"/>
    </source>
</evidence>
<dbReference type="SUPFAM" id="SSF51430">
    <property type="entry name" value="NAD(P)-linked oxidoreductase"/>
    <property type="match status" value="1"/>
</dbReference>
<feature type="domain" description="NADP-dependent oxidoreductase" evidence="2">
    <location>
        <begin position="15"/>
        <end position="316"/>
    </location>
</feature>
<dbReference type="InterPro" id="IPR050523">
    <property type="entry name" value="AKR_Detox_Biosynth"/>
</dbReference>
<dbReference type="InterPro" id="IPR023210">
    <property type="entry name" value="NADP_OxRdtase_dom"/>
</dbReference>
<dbReference type="CDD" id="cd19081">
    <property type="entry name" value="AKR_AKR9C1"/>
    <property type="match status" value="1"/>
</dbReference>
<dbReference type="Gene3D" id="3.20.20.100">
    <property type="entry name" value="NADP-dependent oxidoreductase domain"/>
    <property type="match status" value="1"/>
</dbReference>
<proteinExistence type="predicted"/>
<organism evidence="3 4">
    <name type="scientific">Candidatus Sysuiplasma superficiale</name>
    <dbReference type="NCBI Taxonomy" id="2823368"/>
    <lineage>
        <taxon>Archaea</taxon>
        <taxon>Methanobacteriati</taxon>
        <taxon>Thermoplasmatota</taxon>
        <taxon>Thermoplasmata</taxon>
        <taxon>Candidatus Sysuiplasmatales</taxon>
        <taxon>Candidatus Sysuiplasmataceae</taxon>
        <taxon>Candidatus Sysuiplasma</taxon>
    </lineage>
</organism>
<dbReference type="PANTHER" id="PTHR43364:SF4">
    <property type="entry name" value="NAD(P)-LINKED OXIDOREDUCTASE SUPERFAMILY PROTEIN"/>
    <property type="match status" value="1"/>
</dbReference>
<dbReference type="GO" id="GO:0005829">
    <property type="term" value="C:cytosol"/>
    <property type="evidence" value="ECO:0007669"/>
    <property type="project" value="UniProtKB-ARBA"/>
</dbReference>
<dbReference type="FunFam" id="3.20.20.100:FF:000004">
    <property type="entry name" value="Oxidoreductase, aldo/keto reductase"/>
    <property type="match status" value="1"/>
</dbReference>
<evidence type="ECO:0000313" key="4">
    <source>
        <dbReference type="Proteomes" id="UP000750197"/>
    </source>
</evidence>
<gene>
    <name evidence="3" type="ORF">KIY12_02490</name>
</gene>
<dbReference type="InterPro" id="IPR036812">
    <property type="entry name" value="NAD(P)_OxRdtase_dom_sf"/>
</dbReference>
<accession>A0A8J8CCM9</accession>
<name>A0A8J8CCM9_9ARCH</name>
<dbReference type="Pfam" id="PF00248">
    <property type="entry name" value="Aldo_ket_red"/>
    <property type="match status" value="1"/>
</dbReference>
<protein>
    <submittedName>
        <fullName evidence="3">Aldo/keto reductase</fullName>
    </submittedName>
</protein>
<dbReference type="Proteomes" id="UP000750197">
    <property type="component" value="Unassembled WGS sequence"/>
</dbReference>
<dbReference type="PANTHER" id="PTHR43364">
    <property type="entry name" value="NADH-SPECIFIC METHYLGLYOXAL REDUCTASE-RELATED"/>
    <property type="match status" value="1"/>
</dbReference>
<evidence type="ECO:0000256" key="1">
    <source>
        <dbReference type="ARBA" id="ARBA00023002"/>
    </source>
</evidence>
<dbReference type="AlphaFoldDB" id="A0A8J8CCM9"/>
<dbReference type="GO" id="GO:0016491">
    <property type="term" value="F:oxidoreductase activity"/>
    <property type="evidence" value="ECO:0007669"/>
    <property type="project" value="UniProtKB-KW"/>
</dbReference>
<comment type="caution">
    <text evidence="3">The sequence shown here is derived from an EMBL/GenBank/DDBJ whole genome shotgun (WGS) entry which is preliminary data.</text>
</comment>
<dbReference type="EMBL" id="JAHEAC010000012">
    <property type="protein sequence ID" value="MBX8643585.1"/>
    <property type="molecule type" value="Genomic_DNA"/>
</dbReference>
<sequence>MKTRYLGRTGVRVSELCLGTMTFGWRADEAESSKILDAFREEGGNFIDTADVYSQGRSEEIIGKWLDDNNREDFVVATKVRFPHSDGANSVGLTRKHILFSVEQSLRRLCTDYIDLLQIHSWDPATPIEETLRVLNRLVEDGKVLYIGASNLRAWQLQMAIDISRRNGWNEFVSLQPQYNLLCRATEFELLPVCRHNGLGVIVWSPLRGGLLGGGYRRGMKVPPEERRLGVSYREGRRDVWDRYNTDRSWDVVEAVEAIANRTGRTCSQVALNWVMNRDGVTAPIIGVSSEKQLRENVSAAGWKLDREAMEELNRISMPEVSYPYDAPAEQQQWRGREDWNEMRQ</sequence>